<keyword evidence="1" id="KW-0472">Membrane</keyword>
<dbReference type="EMBL" id="JBHRYJ010000002">
    <property type="protein sequence ID" value="MFC3676138.1"/>
    <property type="molecule type" value="Genomic_DNA"/>
</dbReference>
<dbReference type="RefSeq" id="WP_379726176.1">
    <property type="nucleotide sequence ID" value="NZ_JBHRYJ010000002.1"/>
</dbReference>
<evidence type="ECO:0000313" key="3">
    <source>
        <dbReference type="Proteomes" id="UP001595711"/>
    </source>
</evidence>
<name>A0ABV7VJ01_9PROT</name>
<feature type="transmembrane region" description="Helical" evidence="1">
    <location>
        <begin position="341"/>
        <end position="358"/>
    </location>
</feature>
<keyword evidence="3" id="KW-1185">Reference proteome</keyword>
<reference evidence="3" key="1">
    <citation type="journal article" date="2019" name="Int. J. Syst. Evol. Microbiol.">
        <title>The Global Catalogue of Microorganisms (GCM) 10K type strain sequencing project: providing services to taxonomists for standard genome sequencing and annotation.</title>
        <authorList>
            <consortium name="The Broad Institute Genomics Platform"/>
            <consortium name="The Broad Institute Genome Sequencing Center for Infectious Disease"/>
            <person name="Wu L."/>
            <person name="Ma J."/>
        </authorList>
    </citation>
    <scope>NUCLEOTIDE SEQUENCE [LARGE SCALE GENOMIC DNA]</scope>
    <source>
        <strain evidence="3">KCTC 42182</strain>
    </source>
</reference>
<dbReference type="Proteomes" id="UP001595711">
    <property type="component" value="Unassembled WGS sequence"/>
</dbReference>
<organism evidence="2 3">
    <name type="scientific">Ferrovibrio xuzhouensis</name>
    <dbReference type="NCBI Taxonomy" id="1576914"/>
    <lineage>
        <taxon>Bacteria</taxon>
        <taxon>Pseudomonadati</taxon>
        <taxon>Pseudomonadota</taxon>
        <taxon>Alphaproteobacteria</taxon>
        <taxon>Rhodospirillales</taxon>
        <taxon>Rhodospirillaceae</taxon>
        <taxon>Ferrovibrio</taxon>
    </lineage>
</organism>
<evidence type="ECO:0000313" key="2">
    <source>
        <dbReference type="EMBL" id="MFC3676138.1"/>
    </source>
</evidence>
<sequence length="388" mass="42257">MLLLLVSGGALAESGPATRLAIYTDDWDCVYPPAMEDNLCITLNGTDKIDETRVKLRIDGTPVDVRPRVIEGSRLVIFPLLYGAGDSDGTRKQNREMWSRLLGSPFSAPQVIAVRFDLEVAGRPVAGGTENDEFLQPTFRLLRYEHDWVMFGFAAAGVIVAGVILMGVRSSALRDRSPVCQVALADLRFSLGKLQMAIWFCLIFAAFVFIWAVTGELGSLTSETFILLGISAGTALGSIAVDQTKASPAATVEAQLGAIGLRAARDVERLRRLIANGQGGDFAGRHFDLSGAGGPDSEAPRLTLMDIERSYRELTAPFRTQGFVRDLVNDATGATVHRFQMLAWTAILGVIYLFRVYWDLQMPEFGSNLLTLMGISGGVYLGFKVPER</sequence>
<feature type="transmembrane region" description="Helical" evidence="1">
    <location>
        <begin position="364"/>
        <end position="383"/>
    </location>
</feature>
<comment type="caution">
    <text evidence="2">The sequence shown here is derived from an EMBL/GenBank/DDBJ whole genome shotgun (WGS) entry which is preliminary data.</text>
</comment>
<protein>
    <submittedName>
        <fullName evidence="2">Uncharacterized protein</fullName>
    </submittedName>
</protein>
<feature type="transmembrane region" description="Helical" evidence="1">
    <location>
        <begin position="196"/>
        <end position="213"/>
    </location>
</feature>
<keyword evidence="1" id="KW-0812">Transmembrane</keyword>
<evidence type="ECO:0000256" key="1">
    <source>
        <dbReference type="SAM" id="Phobius"/>
    </source>
</evidence>
<feature type="transmembrane region" description="Helical" evidence="1">
    <location>
        <begin position="148"/>
        <end position="168"/>
    </location>
</feature>
<accession>A0ABV7VJ01</accession>
<keyword evidence="1" id="KW-1133">Transmembrane helix</keyword>
<proteinExistence type="predicted"/>
<gene>
    <name evidence="2" type="ORF">ACFOOQ_11325</name>
</gene>